<dbReference type="GO" id="GO:0003676">
    <property type="term" value="F:nucleic acid binding"/>
    <property type="evidence" value="ECO:0007669"/>
    <property type="project" value="InterPro"/>
</dbReference>
<reference evidence="5 6" key="1">
    <citation type="submission" date="2020-10" db="EMBL/GenBank/DDBJ databases">
        <title>Pygocentrus nattereri (red-bellied piranha) genome, fPygNat1, primary haplotype.</title>
        <authorList>
            <person name="Myers G."/>
            <person name="Meyer A."/>
            <person name="Karagic N."/>
            <person name="Pippel M."/>
            <person name="Winkler S."/>
            <person name="Tracey A."/>
            <person name="Wood J."/>
            <person name="Formenti G."/>
            <person name="Howe K."/>
            <person name="Fedrigo O."/>
            <person name="Jarvis E.D."/>
        </authorList>
    </citation>
    <scope>NUCLEOTIDE SEQUENCE [LARGE SCALE GENOMIC DNA]</scope>
</reference>
<dbReference type="InterPro" id="IPR036875">
    <property type="entry name" value="Znf_CCHC_sf"/>
</dbReference>
<dbReference type="Pfam" id="PF00098">
    <property type="entry name" value="zf-CCHC"/>
    <property type="match status" value="1"/>
</dbReference>
<evidence type="ECO:0000313" key="5">
    <source>
        <dbReference type="Ensembl" id="ENSPNAP00000061496.1"/>
    </source>
</evidence>
<dbReference type="PANTHER" id="PTHR46888">
    <property type="entry name" value="ZINC KNUCKLE DOMAINCONTAINING PROTEIN-RELATED"/>
    <property type="match status" value="1"/>
</dbReference>
<keyword evidence="1" id="KW-0479">Metal-binding</keyword>
<evidence type="ECO:0000259" key="4">
    <source>
        <dbReference type="PROSITE" id="PS50804"/>
    </source>
</evidence>
<feature type="domain" description="SCAN box" evidence="4">
    <location>
        <begin position="63"/>
        <end position="141"/>
    </location>
</feature>
<dbReference type="GO" id="GO:0008270">
    <property type="term" value="F:zinc ion binding"/>
    <property type="evidence" value="ECO:0007669"/>
    <property type="project" value="UniProtKB-KW"/>
</dbReference>
<evidence type="ECO:0008006" key="7">
    <source>
        <dbReference type="Google" id="ProtNLM"/>
    </source>
</evidence>
<evidence type="ECO:0000259" key="3">
    <source>
        <dbReference type="PROSITE" id="PS50158"/>
    </source>
</evidence>
<dbReference type="SUPFAM" id="SSF57756">
    <property type="entry name" value="Retrovirus zinc finger-like domains"/>
    <property type="match status" value="1"/>
</dbReference>
<dbReference type="CDD" id="cd07936">
    <property type="entry name" value="SCAN"/>
    <property type="match status" value="1"/>
</dbReference>
<feature type="domain" description="CCHC-type" evidence="3">
    <location>
        <begin position="199"/>
        <end position="213"/>
    </location>
</feature>
<evidence type="ECO:0000313" key="6">
    <source>
        <dbReference type="Proteomes" id="UP001501920"/>
    </source>
</evidence>
<evidence type="ECO:0000256" key="1">
    <source>
        <dbReference type="PROSITE-ProRule" id="PRU00047"/>
    </source>
</evidence>
<dbReference type="InterPro" id="IPR003309">
    <property type="entry name" value="SCAN_dom"/>
</dbReference>
<protein>
    <recommendedName>
        <fullName evidence="7">CCHC-type domain-containing protein</fullName>
    </recommendedName>
</protein>
<sequence>MTFEKLAVACKWPKEDWAIHLIPLLTGKARSAFIAMDPGNNMDFEKLKEAILKKYEINADTYRSQFRAMDTSQDETPQELYIRLKDLFCKWVKYDTSSKDALMETMVLEQYMRVLYPEVRTWVKERNPMTAAEAATLVENFVAAHKGSKRYRYAGVLDRQPWGKSDGVGSGRGSGAPPNYSRNTPPPPQSKVPLQGVSCFNCGREGHKSPACPLRKPKMS</sequence>
<dbReference type="PROSITE" id="PS50804">
    <property type="entry name" value="SCAN_BOX"/>
    <property type="match status" value="1"/>
</dbReference>
<evidence type="ECO:0000256" key="2">
    <source>
        <dbReference type="SAM" id="MobiDB-lite"/>
    </source>
</evidence>
<dbReference type="PANTHER" id="PTHR46888:SF1">
    <property type="entry name" value="RIBONUCLEASE H"/>
    <property type="match status" value="1"/>
</dbReference>
<dbReference type="Proteomes" id="UP001501920">
    <property type="component" value="Chromosome 2"/>
</dbReference>
<dbReference type="Gene3D" id="1.10.4020.10">
    <property type="entry name" value="DNA breaking-rejoining enzymes"/>
    <property type="match status" value="1"/>
</dbReference>
<dbReference type="GeneTree" id="ENSGT00940000159113"/>
<keyword evidence="6" id="KW-1185">Reference proteome</keyword>
<feature type="region of interest" description="Disordered" evidence="2">
    <location>
        <begin position="162"/>
        <end position="196"/>
    </location>
</feature>
<dbReference type="AlphaFoldDB" id="A0AAR2KHC4"/>
<organism evidence="5 6">
    <name type="scientific">Pygocentrus nattereri</name>
    <name type="common">Red-bellied piranha</name>
    <dbReference type="NCBI Taxonomy" id="42514"/>
    <lineage>
        <taxon>Eukaryota</taxon>
        <taxon>Metazoa</taxon>
        <taxon>Chordata</taxon>
        <taxon>Craniata</taxon>
        <taxon>Vertebrata</taxon>
        <taxon>Euteleostomi</taxon>
        <taxon>Actinopterygii</taxon>
        <taxon>Neopterygii</taxon>
        <taxon>Teleostei</taxon>
        <taxon>Ostariophysi</taxon>
        <taxon>Characiformes</taxon>
        <taxon>Characoidei</taxon>
        <taxon>Pygocentrus</taxon>
    </lineage>
</organism>
<name>A0AAR2KHC4_PYGNA</name>
<dbReference type="SMART" id="SM00431">
    <property type="entry name" value="SCAN"/>
    <property type="match status" value="1"/>
</dbReference>
<proteinExistence type="predicted"/>
<reference evidence="5" key="3">
    <citation type="submission" date="2025-09" db="UniProtKB">
        <authorList>
            <consortium name="Ensembl"/>
        </authorList>
    </citation>
    <scope>IDENTIFICATION</scope>
</reference>
<keyword evidence="1" id="KW-0863">Zinc-finger</keyword>
<dbReference type="Pfam" id="PF02023">
    <property type="entry name" value="SCAN"/>
    <property type="match status" value="1"/>
</dbReference>
<dbReference type="Ensembl" id="ENSPNAT00000087554.1">
    <property type="protein sequence ID" value="ENSPNAP00000061496.1"/>
    <property type="gene ID" value="ENSPNAG00000033179.1"/>
</dbReference>
<dbReference type="SUPFAM" id="SSF47353">
    <property type="entry name" value="Retrovirus capsid dimerization domain-like"/>
    <property type="match status" value="1"/>
</dbReference>
<reference evidence="5" key="2">
    <citation type="submission" date="2025-08" db="UniProtKB">
        <authorList>
            <consortium name="Ensembl"/>
        </authorList>
    </citation>
    <scope>IDENTIFICATION</scope>
</reference>
<dbReference type="InterPro" id="IPR038269">
    <property type="entry name" value="SCAN_sf"/>
</dbReference>
<accession>A0AAR2KHC4</accession>
<dbReference type="PROSITE" id="PS50158">
    <property type="entry name" value="ZF_CCHC"/>
    <property type="match status" value="1"/>
</dbReference>
<dbReference type="InterPro" id="IPR001878">
    <property type="entry name" value="Znf_CCHC"/>
</dbReference>
<keyword evidence="1" id="KW-0862">Zinc</keyword>